<evidence type="ECO:0000259" key="3">
    <source>
        <dbReference type="Pfam" id="PF00326"/>
    </source>
</evidence>
<keyword evidence="1" id="KW-0378">Hydrolase</keyword>
<keyword evidence="5" id="KW-1185">Reference proteome</keyword>
<dbReference type="InterPro" id="IPR001375">
    <property type="entry name" value="Peptidase_S9_cat"/>
</dbReference>
<gene>
    <name evidence="4" type="ORF">J1N51_06890</name>
</gene>
<dbReference type="Pfam" id="PF00326">
    <property type="entry name" value="Peptidase_S9"/>
    <property type="match status" value="1"/>
</dbReference>
<protein>
    <submittedName>
        <fullName evidence="4">S9 family peptidase</fullName>
    </submittedName>
</protein>
<proteinExistence type="predicted"/>
<evidence type="ECO:0000256" key="1">
    <source>
        <dbReference type="ARBA" id="ARBA00022801"/>
    </source>
</evidence>
<dbReference type="Proteomes" id="UP000682739">
    <property type="component" value="Chromosome"/>
</dbReference>
<name>A0A975DEX3_9GAMM</name>
<dbReference type="SUPFAM" id="SSF53474">
    <property type="entry name" value="alpha/beta-Hydrolases"/>
    <property type="match status" value="1"/>
</dbReference>
<dbReference type="SUPFAM" id="SSF82171">
    <property type="entry name" value="DPP6 N-terminal domain-like"/>
    <property type="match status" value="1"/>
</dbReference>
<sequence>MKELILLLTLLFALHTNANTDPHISVLGQLPKVSDVQVSPDGKNILFLNAVNGKNWITITSVKQGEMAPKYMEVGTGTLRDVEWLSAKHVWFSGTATHYSKADNDTFTLARSGVLNIDTMKVYWPFNTNRYRYNISAPKLLNKLADQPNKVAMSYYYSGVGQSAGNVYTVHIIDLEEEEREDIFKKSDSRNAHLDSKGNLISYQRWDGKQNVYVTYVLDKESDDFVELQDESGEALFDYNITGFDKKTNSIYYYDLNDDQTYIVKKAPLEGNKVGVPTVIAEQQGLDVDYTVKNYHSSDINGYVYIDDYPESYFFDDELNRIQQGLKATFSNASVRITAYTPDKQILTIAVSGDDYPNEYYIYNRKQKSLDYLMQGYEVKDRAQLGNVAKFTYTASDDTEIQSYVTIPAKVSDNKLPLIVLPHGGPESRTDMSFDWLRQFYALNGFVVFEPNFRGSSGYGKNFTTSGYGQWGKAMQQDVYDGVNAVIDKYNIDNNRVCIVGASYGGYVAMMAAIEKPKLFKCAVSFGGVSSLANLMMHSENQKNSISYWEKSIGDYSNKEELMKFSPQDIVKANSSPMLLIHGAKDTVVEPGQSKAMHNKLLEKGVKESKHIEIDGADHWFSKPETRTRFLQESITFINKYI</sequence>
<dbReference type="GO" id="GO:0006508">
    <property type="term" value="P:proteolysis"/>
    <property type="evidence" value="ECO:0007669"/>
    <property type="project" value="InterPro"/>
</dbReference>
<feature type="signal peptide" evidence="2">
    <location>
        <begin position="1"/>
        <end position="18"/>
    </location>
</feature>
<accession>A0A975DEX3</accession>
<evidence type="ECO:0000256" key="2">
    <source>
        <dbReference type="SAM" id="SignalP"/>
    </source>
</evidence>
<keyword evidence="2" id="KW-0732">Signal</keyword>
<dbReference type="AlphaFoldDB" id="A0A975DEX3"/>
<feature type="domain" description="Peptidase S9 prolyl oligopeptidase catalytic" evidence="3">
    <location>
        <begin position="433"/>
        <end position="641"/>
    </location>
</feature>
<dbReference type="PANTHER" id="PTHR42776:SF27">
    <property type="entry name" value="DIPEPTIDYL PEPTIDASE FAMILY MEMBER 6"/>
    <property type="match status" value="1"/>
</dbReference>
<dbReference type="EMBL" id="CP072110">
    <property type="protein sequence ID" value="QTH65156.1"/>
    <property type="molecule type" value="Genomic_DNA"/>
</dbReference>
<dbReference type="InterPro" id="IPR029058">
    <property type="entry name" value="AB_hydrolase_fold"/>
</dbReference>
<dbReference type="Gene3D" id="3.40.50.1820">
    <property type="entry name" value="alpha/beta hydrolase"/>
    <property type="match status" value="1"/>
</dbReference>
<evidence type="ECO:0000313" key="4">
    <source>
        <dbReference type="EMBL" id="QTH65156.1"/>
    </source>
</evidence>
<reference evidence="4" key="1">
    <citation type="submission" date="2021-03" db="EMBL/GenBank/DDBJ databases">
        <title>Description of Psychrosphaera ytuae sp. nov. isolated from deep sea sediment of South China Sea.</title>
        <authorList>
            <person name="Zhang J."/>
            <person name="Xu X.-D."/>
        </authorList>
    </citation>
    <scope>NUCLEOTIDE SEQUENCE</scope>
    <source>
        <strain evidence="4">MTZ26</strain>
    </source>
</reference>
<feature type="chain" id="PRO_5036915993" evidence="2">
    <location>
        <begin position="19"/>
        <end position="642"/>
    </location>
</feature>
<dbReference type="PANTHER" id="PTHR42776">
    <property type="entry name" value="SERINE PEPTIDASE S9 FAMILY MEMBER"/>
    <property type="match status" value="1"/>
</dbReference>
<dbReference type="InterPro" id="IPR002470">
    <property type="entry name" value="Peptidase_S9A"/>
</dbReference>
<dbReference type="GO" id="GO:0004252">
    <property type="term" value="F:serine-type endopeptidase activity"/>
    <property type="evidence" value="ECO:0007669"/>
    <property type="project" value="InterPro"/>
</dbReference>
<dbReference type="RefSeq" id="WP_208833191.1">
    <property type="nucleotide sequence ID" value="NZ_CP072110.1"/>
</dbReference>
<organism evidence="4 5">
    <name type="scientific">Psychrosphaera ytuae</name>
    <dbReference type="NCBI Taxonomy" id="2820710"/>
    <lineage>
        <taxon>Bacteria</taxon>
        <taxon>Pseudomonadati</taxon>
        <taxon>Pseudomonadota</taxon>
        <taxon>Gammaproteobacteria</taxon>
        <taxon>Alteromonadales</taxon>
        <taxon>Pseudoalteromonadaceae</taxon>
        <taxon>Psychrosphaera</taxon>
    </lineage>
</organism>
<evidence type="ECO:0000313" key="5">
    <source>
        <dbReference type="Proteomes" id="UP000682739"/>
    </source>
</evidence>
<dbReference type="PRINTS" id="PR00862">
    <property type="entry name" value="PROLIGOPTASE"/>
</dbReference>
<dbReference type="KEGG" id="psym:J1N51_06890"/>